<evidence type="ECO:0000256" key="3">
    <source>
        <dbReference type="ARBA" id="ARBA00022692"/>
    </source>
</evidence>
<evidence type="ECO:0000256" key="2">
    <source>
        <dbReference type="ARBA" id="ARBA00022448"/>
    </source>
</evidence>
<dbReference type="PROSITE" id="PS50267">
    <property type="entry name" value="NA_NEUROTRAN_SYMP_3"/>
    <property type="match status" value="1"/>
</dbReference>
<name>A0ABQ9E910_TEGGR</name>
<protein>
    <submittedName>
        <fullName evidence="8">Uncharacterized protein</fullName>
    </submittedName>
</protein>
<evidence type="ECO:0000256" key="1">
    <source>
        <dbReference type="ARBA" id="ARBA00004141"/>
    </source>
</evidence>
<evidence type="ECO:0000256" key="5">
    <source>
        <dbReference type="ARBA" id="ARBA00023136"/>
    </source>
</evidence>
<feature type="transmembrane region" description="Helical" evidence="7">
    <location>
        <begin position="244"/>
        <end position="265"/>
    </location>
</feature>
<keyword evidence="2" id="KW-0813">Transport</keyword>
<dbReference type="InterPro" id="IPR000175">
    <property type="entry name" value="Na/ntran_symport"/>
</dbReference>
<dbReference type="Pfam" id="PF00209">
    <property type="entry name" value="SNF"/>
    <property type="match status" value="2"/>
</dbReference>
<feature type="transmembrane region" description="Helical" evidence="7">
    <location>
        <begin position="192"/>
        <end position="212"/>
    </location>
</feature>
<feature type="transmembrane region" description="Helical" evidence="7">
    <location>
        <begin position="427"/>
        <end position="449"/>
    </location>
</feature>
<feature type="region of interest" description="Disordered" evidence="6">
    <location>
        <begin position="1"/>
        <end position="27"/>
    </location>
</feature>
<dbReference type="SUPFAM" id="SSF161070">
    <property type="entry name" value="SNF-like"/>
    <property type="match status" value="1"/>
</dbReference>
<evidence type="ECO:0000256" key="7">
    <source>
        <dbReference type="SAM" id="Phobius"/>
    </source>
</evidence>
<feature type="transmembrane region" description="Helical" evidence="7">
    <location>
        <begin position="390"/>
        <end position="415"/>
    </location>
</feature>
<evidence type="ECO:0000313" key="8">
    <source>
        <dbReference type="EMBL" id="KAJ8300281.1"/>
    </source>
</evidence>
<dbReference type="PANTHER" id="PTHR11616:SF240">
    <property type="entry name" value="BLOATED TUBULES, ISOFORM B-RELATED"/>
    <property type="match status" value="1"/>
</dbReference>
<feature type="transmembrane region" description="Helical" evidence="7">
    <location>
        <begin position="166"/>
        <end position="185"/>
    </location>
</feature>
<dbReference type="InterPro" id="IPR037272">
    <property type="entry name" value="SNS_sf"/>
</dbReference>
<keyword evidence="5 7" id="KW-0472">Membrane</keyword>
<accession>A0ABQ9E910</accession>
<feature type="non-terminal residue" evidence="8">
    <location>
        <position position="493"/>
    </location>
</feature>
<sequence>MEIRKEKTEMENLYEGSDSSSESNKTIEREKWSRKTDYMLSMLGYAVGLGNLWRFPYLCMRNGGVGLPLYFLETALGQFTGKSTLLSWECENDWNTEACIADRTVDTSDMGTNVSLYLNGTFSNDRTVYNQTTSNSSHTDGTTSEEEFWQYNVLRLSSGLSNIGGISWHLVASSFGAWLLVYFCVIKGVKSVGKVVYVTAVMPYILLTVLLVRGLTLPGSLDGIIFYLKPDFEKLLSPQVWVEAALQVFYSLGPCWGPLITMSSFNKFTNNCFRDSILLTFASEGTSIYGGFVVFAILGFMAQKANLPISEVVKSGPGLGFVAYPEALAQLPLPNLWAVLFFLMLLTEKTDSVFCSGLWDRISTRLGYMYPGAEMFSRDIKMMLGREVPVIIRICWCILTPFFLLMILLFTIITYKPPTYGSYHYPPYARALGWVIALVSVIPIPWFMASEIRKAEGYSITEKFRNALRPSKRYGPICDIEDRSYRKEDRVYH</sequence>
<evidence type="ECO:0000256" key="4">
    <source>
        <dbReference type="ARBA" id="ARBA00022989"/>
    </source>
</evidence>
<comment type="caution">
    <text evidence="8">The sequence shown here is derived from an EMBL/GenBank/DDBJ whole genome shotgun (WGS) entry which is preliminary data.</text>
</comment>
<dbReference type="EMBL" id="JARBDR010000919">
    <property type="protein sequence ID" value="KAJ8300281.1"/>
    <property type="molecule type" value="Genomic_DNA"/>
</dbReference>
<proteinExistence type="predicted"/>
<feature type="transmembrane region" description="Helical" evidence="7">
    <location>
        <begin position="322"/>
        <end position="346"/>
    </location>
</feature>
<comment type="subcellular location">
    <subcellularLocation>
        <location evidence="1">Membrane</location>
        <topology evidence="1">Multi-pass membrane protein</topology>
    </subcellularLocation>
</comment>
<dbReference type="PANTHER" id="PTHR11616">
    <property type="entry name" value="SODIUM/CHLORIDE DEPENDENT TRANSPORTER"/>
    <property type="match status" value="1"/>
</dbReference>
<keyword evidence="4 7" id="KW-1133">Transmembrane helix</keyword>
<evidence type="ECO:0000256" key="6">
    <source>
        <dbReference type="SAM" id="MobiDB-lite"/>
    </source>
</evidence>
<keyword evidence="9" id="KW-1185">Reference proteome</keyword>
<dbReference type="Proteomes" id="UP001217089">
    <property type="component" value="Unassembled WGS sequence"/>
</dbReference>
<dbReference type="PRINTS" id="PR00176">
    <property type="entry name" value="NANEUSMPORT"/>
</dbReference>
<organism evidence="8 9">
    <name type="scientific">Tegillarca granosa</name>
    <name type="common">Malaysian cockle</name>
    <name type="synonym">Anadara granosa</name>
    <dbReference type="NCBI Taxonomy" id="220873"/>
    <lineage>
        <taxon>Eukaryota</taxon>
        <taxon>Metazoa</taxon>
        <taxon>Spiralia</taxon>
        <taxon>Lophotrochozoa</taxon>
        <taxon>Mollusca</taxon>
        <taxon>Bivalvia</taxon>
        <taxon>Autobranchia</taxon>
        <taxon>Pteriomorphia</taxon>
        <taxon>Arcoida</taxon>
        <taxon>Arcoidea</taxon>
        <taxon>Arcidae</taxon>
        <taxon>Tegillarca</taxon>
    </lineage>
</organism>
<gene>
    <name evidence="8" type="ORF">KUTeg_021800</name>
</gene>
<keyword evidence="3 7" id="KW-0812">Transmembrane</keyword>
<feature type="transmembrane region" description="Helical" evidence="7">
    <location>
        <begin position="277"/>
        <end position="302"/>
    </location>
</feature>
<reference evidence="8 9" key="1">
    <citation type="submission" date="2022-12" db="EMBL/GenBank/DDBJ databases">
        <title>Chromosome-level genome of Tegillarca granosa.</title>
        <authorList>
            <person name="Kim J."/>
        </authorList>
    </citation>
    <scope>NUCLEOTIDE SEQUENCE [LARGE SCALE GENOMIC DNA]</scope>
    <source>
        <strain evidence="8">Teg-2019</strain>
        <tissue evidence="8">Adductor muscle</tissue>
    </source>
</reference>
<feature type="compositionally biased region" description="Basic and acidic residues" evidence="6">
    <location>
        <begin position="1"/>
        <end position="10"/>
    </location>
</feature>
<evidence type="ECO:0000313" key="9">
    <source>
        <dbReference type="Proteomes" id="UP001217089"/>
    </source>
</evidence>